<dbReference type="Gene3D" id="3.90.550.20">
    <property type="match status" value="1"/>
</dbReference>
<dbReference type="InterPro" id="IPR007577">
    <property type="entry name" value="GlycoTrfase_DXD_sugar-bd_CS"/>
</dbReference>
<name>A0A6C0DR43_9ZZZZ</name>
<reference evidence="2" key="1">
    <citation type="journal article" date="2020" name="Nature">
        <title>Giant virus diversity and host interactions through global metagenomics.</title>
        <authorList>
            <person name="Schulz F."/>
            <person name="Roux S."/>
            <person name="Paez-Espino D."/>
            <person name="Jungbluth S."/>
            <person name="Walsh D.A."/>
            <person name="Denef V.J."/>
            <person name="McMahon K.D."/>
            <person name="Konstantinidis K.T."/>
            <person name="Eloe-Fadrosh E.A."/>
            <person name="Kyrpides N.C."/>
            <person name="Woyke T."/>
        </authorList>
    </citation>
    <scope>NUCLEOTIDE SEQUENCE</scope>
    <source>
        <strain evidence="2">GVMAG-M-3300023174-49</strain>
    </source>
</reference>
<dbReference type="Pfam" id="PF04488">
    <property type="entry name" value="Gly_transf_sug"/>
    <property type="match status" value="1"/>
</dbReference>
<organism evidence="2">
    <name type="scientific">viral metagenome</name>
    <dbReference type="NCBI Taxonomy" id="1070528"/>
    <lineage>
        <taxon>unclassified sequences</taxon>
        <taxon>metagenomes</taxon>
        <taxon>organismal metagenomes</taxon>
    </lineage>
</organism>
<dbReference type="InterPro" id="IPR051706">
    <property type="entry name" value="Glycosyltransferase_domain"/>
</dbReference>
<accession>A0A6C0DR43</accession>
<protein>
    <recommendedName>
        <fullName evidence="3">Glycosyltransferase</fullName>
    </recommendedName>
</protein>
<dbReference type="EMBL" id="MN739659">
    <property type="protein sequence ID" value="QHT18812.1"/>
    <property type="molecule type" value="Genomic_DNA"/>
</dbReference>
<dbReference type="InterPro" id="IPR029044">
    <property type="entry name" value="Nucleotide-diphossugar_trans"/>
</dbReference>
<dbReference type="SUPFAM" id="SSF53448">
    <property type="entry name" value="Nucleotide-diphospho-sugar transferases"/>
    <property type="match status" value="1"/>
</dbReference>
<dbReference type="GO" id="GO:0016020">
    <property type="term" value="C:membrane"/>
    <property type="evidence" value="ECO:0007669"/>
    <property type="project" value="GOC"/>
</dbReference>
<dbReference type="PANTHER" id="PTHR32385">
    <property type="entry name" value="MANNOSYL PHOSPHORYLINOSITOL CERAMIDE SYNTHASE"/>
    <property type="match status" value="1"/>
</dbReference>
<evidence type="ECO:0000313" key="2">
    <source>
        <dbReference type="EMBL" id="QHT18812.1"/>
    </source>
</evidence>
<evidence type="ECO:0000256" key="1">
    <source>
        <dbReference type="ARBA" id="ARBA00022679"/>
    </source>
</evidence>
<proteinExistence type="predicted"/>
<keyword evidence="1" id="KW-0808">Transferase</keyword>
<dbReference type="GO" id="GO:0000030">
    <property type="term" value="F:mannosyltransferase activity"/>
    <property type="evidence" value="ECO:0007669"/>
    <property type="project" value="TreeGrafter"/>
</dbReference>
<dbReference type="AlphaFoldDB" id="A0A6C0DR43"/>
<dbReference type="PANTHER" id="PTHR32385:SF15">
    <property type="entry name" value="INOSITOL PHOSPHOCERAMIDE MANNOSYLTRANSFERASE 1"/>
    <property type="match status" value="1"/>
</dbReference>
<dbReference type="GO" id="GO:0051999">
    <property type="term" value="P:mannosyl-inositol phosphorylceramide biosynthetic process"/>
    <property type="evidence" value="ECO:0007669"/>
    <property type="project" value="TreeGrafter"/>
</dbReference>
<evidence type="ECO:0008006" key="3">
    <source>
        <dbReference type="Google" id="ProtNLM"/>
    </source>
</evidence>
<sequence>MELRNLLIIFILIVCLVFLVINQKQLFENFKTNINNPDINNNIGDDLDNISGDKPDMIPKRIIQIWKTWTNKNPSMFKKYSDSLKKMNPTYEYLFFKDLEIDDFLKKEYPDYYDTYNRLPLNIQKVDFFRYIAIYHFGGFYFDLDIMALQPLDDLLKYDSVFPIDEHINDQACSAFRFNNFCARGQYFLLGQYGLAAKPKNLFIKYLIDNIHNNVNNYIKHYVAKSEEYVYKTTGPDFVTLAYLNFDNSDRIHILDYPKRQYFGKYAKHDYIGTWKSNN</sequence>